<dbReference type="InterPro" id="IPR009003">
    <property type="entry name" value="Peptidase_S1_PA"/>
</dbReference>
<keyword evidence="4" id="KW-1185">Reference proteome</keyword>
<dbReference type="PANTHER" id="PTHR22939:SF129">
    <property type="entry name" value="SERINE PROTEASE HTRA2, MITOCHONDRIAL"/>
    <property type="match status" value="1"/>
</dbReference>
<dbReference type="AlphaFoldDB" id="A0AAE6C8U6"/>
<protein>
    <recommendedName>
        <fullName evidence="5">Serine protease</fullName>
    </recommendedName>
</protein>
<evidence type="ECO:0000313" key="2">
    <source>
        <dbReference type="EMBL" id="RXH11197.1"/>
    </source>
</evidence>
<dbReference type="EMBL" id="CP030053">
    <property type="protein sequence ID" value="QAU47123.1"/>
    <property type="molecule type" value="Genomic_DNA"/>
</dbReference>
<organism evidence="1 3">
    <name type="scientific">Bradyrhizobium guangzhouense</name>
    <dbReference type="NCBI Taxonomy" id="1325095"/>
    <lineage>
        <taxon>Bacteria</taxon>
        <taxon>Pseudomonadati</taxon>
        <taxon>Pseudomonadota</taxon>
        <taxon>Alphaproteobacteria</taxon>
        <taxon>Hyphomicrobiales</taxon>
        <taxon>Nitrobacteraceae</taxon>
        <taxon>Bradyrhizobium</taxon>
    </lineage>
</organism>
<dbReference type="GO" id="GO:0006515">
    <property type="term" value="P:protein quality control for misfolded or incompletely synthesized proteins"/>
    <property type="evidence" value="ECO:0007669"/>
    <property type="project" value="TreeGrafter"/>
</dbReference>
<evidence type="ECO:0000313" key="3">
    <source>
        <dbReference type="Proteomes" id="UP000288972"/>
    </source>
</evidence>
<dbReference type="Proteomes" id="UP000288972">
    <property type="component" value="Chromosome"/>
</dbReference>
<dbReference type="Gene3D" id="2.40.10.120">
    <property type="match status" value="1"/>
</dbReference>
<dbReference type="Proteomes" id="UP000290401">
    <property type="component" value="Unassembled WGS sequence"/>
</dbReference>
<dbReference type="EMBL" id="RDQZ01000017">
    <property type="protein sequence ID" value="RXH11197.1"/>
    <property type="molecule type" value="Genomic_DNA"/>
</dbReference>
<dbReference type="Pfam" id="PF13365">
    <property type="entry name" value="Trypsin_2"/>
    <property type="match status" value="1"/>
</dbReference>
<dbReference type="PRINTS" id="PR00834">
    <property type="entry name" value="PROTEASES2C"/>
</dbReference>
<dbReference type="KEGG" id="bgz:XH91_18345"/>
<name>A0AAE6C8U6_9BRAD</name>
<evidence type="ECO:0000313" key="4">
    <source>
        <dbReference type="Proteomes" id="UP000290401"/>
    </source>
</evidence>
<reference evidence="2 4" key="2">
    <citation type="submission" date="2018-10" db="EMBL/GenBank/DDBJ databases">
        <title>Bradyrhizobium sp. nov., effective nodules isolated from peanut in China.</title>
        <authorList>
            <person name="Li Y."/>
        </authorList>
    </citation>
    <scope>NUCLEOTIDE SEQUENCE [LARGE SCALE GENOMIC DNA]</scope>
    <source>
        <strain evidence="2 4">CCBAU 53426</strain>
    </source>
</reference>
<gene>
    <name evidence="2" type="ORF">EAS56_20415</name>
    <name evidence="1" type="ORF">XH91_18345</name>
</gene>
<sequence>MPLATFCRSLTWTVVPVLGLALVLGSGVCRANEFDREQAETFSTTNLAPLVKRISPAVVGIRAWGVPSEPRIFDPEAGLPDPPTLREWQGAGVIVDALAGFIVTANHLVASASVVKAKLQDGRALDALVLMRSDRDDVALLRVAPDNLRAMTLDYAGAIEVGQSVLAIGNPGDWGQSVTLGIVSALHRSCPGIANGDLIQSDVRVGQGSSGGALVNLQGNLVGIVLARRNGFAFAAPVAAVRRLFVAAQ</sequence>
<proteinExistence type="predicted"/>
<evidence type="ECO:0008006" key="5">
    <source>
        <dbReference type="Google" id="ProtNLM"/>
    </source>
</evidence>
<accession>A0AAE6C8U6</accession>
<dbReference type="GO" id="GO:0042597">
    <property type="term" value="C:periplasmic space"/>
    <property type="evidence" value="ECO:0007669"/>
    <property type="project" value="TreeGrafter"/>
</dbReference>
<dbReference type="RefSeq" id="WP_128951859.1">
    <property type="nucleotide sequence ID" value="NZ_CP030053.1"/>
</dbReference>
<dbReference type="GO" id="GO:0004252">
    <property type="term" value="F:serine-type endopeptidase activity"/>
    <property type="evidence" value="ECO:0007669"/>
    <property type="project" value="InterPro"/>
</dbReference>
<dbReference type="InterPro" id="IPR001940">
    <property type="entry name" value="Peptidase_S1C"/>
</dbReference>
<dbReference type="PANTHER" id="PTHR22939">
    <property type="entry name" value="SERINE PROTEASE FAMILY S1C HTRA-RELATED"/>
    <property type="match status" value="1"/>
</dbReference>
<dbReference type="SUPFAM" id="SSF50494">
    <property type="entry name" value="Trypsin-like serine proteases"/>
    <property type="match status" value="1"/>
</dbReference>
<reference evidence="1 3" key="1">
    <citation type="submission" date="2018-06" db="EMBL/GenBank/DDBJ databases">
        <title>Comparative genomics of rhizobia nodulating Arachis hypogaea in China.</title>
        <authorList>
            <person name="Li Y."/>
        </authorList>
    </citation>
    <scope>NUCLEOTIDE SEQUENCE [LARGE SCALE GENOMIC DNA]</scope>
    <source>
        <strain evidence="1 3">CCBAU 51670</strain>
    </source>
</reference>
<evidence type="ECO:0000313" key="1">
    <source>
        <dbReference type="EMBL" id="QAU47123.1"/>
    </source>
</evidence>